<name>A0ABP6SVK9_9ACTN</name>
<proteinExistence type="predicted"/>
<keyword evidence="2" id="KW-1185">Reference proteome</keyword>
<sequence>MQLLTLTREGAPDHPGDLCGVPFGCEAGRTRRDDDHLDSLQLSWAVRESVTDCGASGRDTRPKVLTVLRTARAH</sequence>
<comment type="caution">
    <text evidence="1">The sequence shown here is derived from an EMBL/GenBank/DDBJ whole genome shotgun (WGS) entry which is preliminary data.</text>
</comment>
<organism evidence="1 2">
    <name type="scientific">Cryptosporangium minutisporangium</name>
    <dbReference type="NCBI Taxonomy" id="113569"/>
    <lineage>
        <taxon>Bacteria</taxon>
        <taxon>Bacillati</taxon>
        <taxon>Actinomycetota</taxon>
        <taxon>Actinomycetes</taxon>
        <taxon>Cryptosporangiales</taxon>
        <taxon>Cryptosporangiaceae</taxon>
        <taxon>Cryptosporangium</taxon>
    </lineage>
</organism>
<protein>
    <submittedName>
        <fullName evidence="1">Uncharacterized protein</fullName>
    </submittedName>
</protein>
<dbReference type="Proteomes" id="UP001501676">
    <property type="component" value="Unassembled WGS sequence"/>
</dbReference>
<gene>
    <name evidence="1" type="ORF">GCM10020369_22400</name>
</gene>
<evidence type="ECO:0000313" key="2">
    <source>
        <dbReference type="Proteomes" id="UP001501676"/>
    </source>
</evidence>
<accession>A0ABP6SVK9</accession>
<reference evidence="2" key="1">
    <citation type="journal article" date="2019" name="Int. J. Syst. Evol. Microbiol.">
        <title>The Global Catalogue of Microorganisms (GCM) 10K type strain sequencing project: providing services to taxonomists for standard genome sequencing and annotation.</title>
        <authorList>
            <consortium name="The Broad Institute Genomics Platform"/>
            <consortium name="The Broad Institute Genome Sequencing Center for Infectious Disease"/>
            <person name="Wu L."/>
            <person name="Ma J."/>
        </authorList>
    </citation>
    <scope>NUCLEOTIDE SEQUENCE [LARGE SCALE GENOMIC DNA]</scope>
    <source>
        <strain evidence="2">JCM 9458</strain>
    </source>
</reference>
<dbReference type="EMBL" id="BAAAYN010000014">
    <property type="protein sequence ID" value="GAA3386154.1"/>
    <property type="molecule type" value="Genomic_DNA"/>
</dbReference>
<evidence type="ECO:0000313" key="1">
    <source>
        <dbReference type="EMBL" id="GAA3386154.1"/>
    </source>
</evidence>